<sequence>MQPHDSMEIVRLSRSDCEMLLNIHKENQLFYSKYIQPVNNAEHFNLWYDCVVAGTHGRQVWVVKSAQDKQIIGVVTVSDISRSVVNSAILGWYGDMQFLGRGIYTNAVASVVDHLFREVGLRRLEGVMHLERV</sequence>
<accession>A0A7W4J418</accession>
<dbReference type="EMBL" id="JABEQE010000045">
    <property type="protein sequence ID" value="MBB2174279.1"/>
    <property type="molecule type" value="Genomic_DNA"/>
</dbReference>
<dbReference type="InterPro" id="IPR016181">
    <property type="entry name" value="Acyl_CoA_acyltransferase"/>
</dbReference>
<dbReference type="GO" id="GO:0016747">
    <property type="term" value="F:acyltransferase activity, transferring groups other than amino-acyl groups"/>
    <property type="evidence" value="ECO:0007669"/>
    <property type="project" value="InterPro"/>
</dbReference>
<evidence type="ECO:0000313" key="3">
    <source>
        <dbReference type="Proteomes" id="UP000577891"/>
    </source>
</evidence>
<dbReference type="AlphaFoldDB" id="A0A7W4J418"/>
<feature type="domain" description="N-acetyltransferase" evidence="1">
    <location>
        <begin position="9"/>
        <end position="129"/>
    </location>
</feature>
<dbReference type="RefSeq" id="WP_182980732.1">
    <property type="nucleotide sequence ID" value="NZ_JABEQE010000045.1"/>
</dbReference>
<keyword evidence="2" id="KW-0808">Transferase</keyword>
<dbReference type="Gene3D" id="3.40.630.30">
    <property type="match status" value="1"/>
</dbReference>
<dbReference type="SUPFAM" id="SSF55729">
    <property type="entry name" value="Acyl-CoA N-acyltransferases (Nat)"/>
    <property type="match status" value="1"/>
</dbReference>
<comment type="caution">
    <text evidence="2">The sequence shown here is derived from an EMBL/GenBank/DDBJ whole genome shotgun (WGS) entry which is preliminary data.</text>
</comment>
<reference evidence="2 3" key="1">
    <citation type="submission" date="2020-04" db="EMBL/GenBank/DDBJ databases">
        <title>Description of novel Gluconacetobacter.</title>
        <authorList>
            <person name="Sombolestani A."/>
        </authorList>
    </citation>
    <scope>NUCLEOTIDE SEQUENCE [LARGE SCALE GENOMIC DNA]</scope>
    <source>
        <strain evidence="2 3">LMG 27724</strain>
    </source>
</reference>
<name>A0A7W4J418_9PROT</name>
<dbReference type="Proteomes" id="UP000577891">
    <property type="component" value="Unassembled WGS sequence"/>
</dbReference>
<gene>
    <name evidence="2" type="ORF">HLH35_19645</name>
</gene>
<dbReference type="InterPro" id="IPR000182">
    <property type="entry name" value="GNAT_dom"/>
</dbReference>
<keyword evidence="3" id="KW-1185">Reference proteome</keyword>
<evidence type="ECO:0000313" key="2">
    <source>
        <dbReference type="EMBL" id="MBB2174279.1"/>
    </source>
</evidence>
<protein>
    <submittedName>
        <fullName evidence="2">GNAT family N-acetyltransferase</fullName>
    </submittedName>
</protein>
<proteinExistence type="predicted"/>
<evidence type="ECO:0000259" key="1">
    <source>
        <dbReference type="Pfam" id="PF13302"/>
    </source>
</evidence>
<organism evidence="2 3">
    <name type="scientific">Gluconacetobacter asukensis</name>
    <dbReference type="NCBI Taxonomy" id="1017181"/>
    <lineage>
        <taxon>Bacteria</taxon>
        <taxon>Pseudomonadati</taxon>
        <taxon>Pseudomonadota</taxon>
        <taxon>Alphaproteobacteria</taxon>
        <taxon>Acetobacterales</taxon>
        <taxon>Acetobacteraceae</taxon>
        <taxon>Gluconacetobacter</taxon>
    </lineage>
</organism>
<dbReference type="Pfam" id="PF13302">
    <property type="entry name" value="Acetyltransf_3"/>
    <property type="match status" value="1"/>
</dbReference>